<organism evidence="1 2">
    <name type="scientific">Ceratopteris richardii</name>
    <name type="common">Triangle waterfern</name>
    <dbReference type="NCBI Taxonomy" id="49495"/>
    <lineage>
        <taxon>Eukaryota</taxon>
        <taxon>Viridiplantae</taxon>
        <taxon>Streptophyta</taxon>
        <taxon>Embryophyta</taxon>
        <taxon>Tracheophyta</taxon>
        <taxon>Polypodiopsida</taxon>
        <taxon>Polypodiidae</taxon>
        <taxon>Polypodiales</taxon>
        <taxon>Pteridineae</taxon>
        <taxon>Pteridaceae</taxon>
        <taxon>Parkerioideae</taxon>
        <taxon>Ceratopteris</taxon>
    </lineage>
</organism>
<evidence type="ECO:0000313" key="1">
    <source>
        <dbReference type="EMBL" id="KAH7437448.1"/>
    </source>
</evidence>
<reference evidence="1" key="1">
    <citation type="submission" date="2021-08" db="EMBL/GenBank/DDBJ databases">
        <title>WGS assembly of Ceratopteris richardii.</title>
        <authorList>
            <person name="Marchant D.B."/>
            <person name="Chen G."/>
            <person name="Jenkins J."/>
            <person name="Shu S."/>
            <person name="Leebens-Mack J."/>
            <person name="Grimwood J."/>
            <person name="Schmutz J."/>
            <person name="Soltis P."/>
            <person name="Soltis D."/>
            <person name="Chen Z.-H."/>
        </authorList>
    </citation>
    <scope>NUCLEOTIDE SEQUENCE</scope>
    <source>
        <strain evidence="1">Whitten #5841</strain>
        <tissue evidence="1">Leaf</tissue>
    </source>
</reference>
<proteinExistence type="predicted"/>
<keyword evidence="2" id="KW-1185">Reference proteome</keyword>
<dbReference type="AlphaFoldDB" id="A0A8T2URR8"/>
<sequence length="87" mass="9996">MSSGTHPVVAGWIVRPYLCISMFFRDAVEYIRVKYWKSKVAIQTRICGPCRISSLCLCRRQTCSVDLRFFMVLSFCSPFLVLSFGCL</sequence>
<protein>
    <submittedName>
        <fullName evidence="1">Uncharacterized protein</fullName>
    </submittedName>
</protein>
<evidence type="ECO:0000313" key="2">
    <source>
        <dbReference type="Proteomes" id="UP000825935"/>
    </source>
</evidence>
<accession>A0A8T2URR8</accession>
<dbReference type="Proteomes" id="UP000825935">
    <property type="component" value="Chromosome 5"/>
</dbReference>
<dbReference type="EMBL" id="CM035410">
    <property type="protein sequence ID" value="KAH7437448.1"/>
    <property type="molecule type" value="Genomic_DNA"/>
</dbReference>
<comment type="caution">
    <text evidence="1">The sequence shown here is derived from an EMBL/GenBank/DDBJ whole genome shotgun (WGS) entry which is preliminary data.</text>
</comment>
<gene>
    <name evidence="1" type="ORF">KP509_05G072500</name>
</gene>
<name>A0A8T2URR8_CERRI</name>